<dbReference type="InterPro" id="IPR027417">
    <property type="entry name" value="P-loop_NTPase"/>
</dbReference>
<dbReference type="InterPro" id="IPR003439">
    <property type="entry name" value="ABC_transporter-like_ATP-bd"/>
</dbReference>
<dbReference type="CDD" id="cd03245">
    <property type="entry name" value="ABCC_bacteriocin_exporters"/>
    <property type="match status" value="1"/>
</dbReference>
<keyword evidence="3" id="KW-1003">Cell membrane</keyword>
<dbReference type="STRING" id="1395571.TMS3_0121705"/>
<dbReference type="Pfam" id="PF00005">
    <property type="entry name" value="ABC_tran"/>
    <property type="match status" value="1"/>
</dbReference>
<keyword evidence="5" id="KW-0547">Nucleotide-binding</keyword>
<evidence type="ECO:0000256" key="10">
    <source>
        <dbReference type="SAM" id="Phobius"/>
    </source>
</evidence>
<comment type="subcellular location">
    <subcellularLocation>
        <location evidence="1">Cell membrane</location>
        <topology evidence="1">Multi-pass membrane protein</topology>
    </subcellularLocation>
</comment>
<keyword evidence="8 10" id="KW-1133">Transmembrane helix</keyword>
<dbReference type="Pfam" id="PF03412">
    <property type="entry name" value="Peptidase_C39"/>
    <property type="match status" value="1"/>
</dbReference>
<dbReference type="NCBIfam" id="TIGR03375">
    <property type="entry name" value="type_I_sec_LssB"/>
    <property type="match status" value="1"/>
</dbReference>
<dbReference type="Gene3D" id="3.90.70.10">
    <property type="entry name" value="Cysteine proteinases"/>
    <property type="match status" value="1"/>
</dbReference>
<evidence type="ECO:0000256" key="7">
    <source>
        <dbReference type="ARBA" id="ARBA00022840"/>
    </source>
</evidence>
<dbReference type="PANTHER" id="PTHR43394:SF1">
    <property type="entry name" value="ATP-BINDING CASSETTE SUB-FAMILY B MEMBER 10, MITOCHONDRIAL"/>
    <property type="match status" value="1"/>
</dbReference>
<feature type="transmembrane region" description="Helical" evidence="10">
    <location>
        <begin position="205"/>
        <end position="225"/>
    </location>
</feature>
<evidence type="ECO:0000256" key="4">
    <source>
        <dbReference type="ARBA" id="ARBA00022692"/>
    </source>
</evidence>
<dbReference type="FunFam" id="3.40.50.300:FF:000299">
    <property type="entry name" value="ABC transporter ATP-binding protein/permease"/>
    <property type="match status" value="1"/>
</dbReference>
<dbReference type="GO" id="GO:0006508">
    <property type="term" value="P:proteolysis"/>
    <property type="evidence" value="ECO:0007669"/>
    <property type="project" value="InterPro"/>
</dbReference>
<comment type="caution">
    <text evidence="14">The sequence shown here is derived from an EMBL/GenBank/DDBJ whole genome shotgun (WGS) entry which is preliminary data.</text>
</comment>
<sequence>MTTMERSTPPNDPRLSHDDPLLDGLLILCKLHGCSVSRGALSAGLPMPEQCLSASLLPRAAARAGLQGRLLRRELSAISALNLPVLLLLKNGRSAVLRKWGSNNQVLILPSEAEGGEQWVTREELASEYSGQAFFARPRHELEEARIPLVPRIEAWFRDTLKLSRWLYSDAILASLLINLLGLMVPLFVMQTYDRVVPNQATSTLWVLAIGLFIGTSFELLLRVLRAHLLDTAGKKTDMVLSATLFERITGMAMKARPATVGGFAQSIHDFQGLREFLTAVTLTSLIDLPFALLMIAVIWLIGGTLVVIPLMAFPLTALFALIIQGRLRDTVQKSLALASQRQALLIETLGGLETLKVCGAESERQHEWEQTHGALTRLDSHARFLSSLATNGTLFFQQLAGMSIIVAGVYSIIAGNLSVGALVACYMLGSRVLSPLGQIAGLITRYQQARLTMTSTDALMALPQERQATQRPLERTQLKGELTVQQVTFRYPNQSAPALSNVSLHLNAGERIGIIGRSGSGKSTLARLLMALYSPEEGQILLDNLDLRQLDVADLRHQIGYVAHDLPLLAGSLRDNLTLGARYVSDARMLEVAELTGVSELARQHPQGFDRPVGERGQLLSGGQRQAVLLARAILLDPPILLFDEPTSAMDNSSEDILRNRLQTWAQGKTLLLITHRAAMLSLVDRLIVLDNGQIVADGPKESVIEALRKGRVGPAAV</sequence>
<evidence type="ECO:0000256" key="9">
    <source>
        <dbReference type="ARBA" id="ARBA00023136"/>
    </source>
</evidence>
<evidence type="ECO:0000256" key="1">
    <source>
        <dbReference type="ARBA" id="ARBA00004651"/>
    </source>
</evidence>
<dbReference type="InterPro" id="IPR017750">
    <property type="entry name" value="ATPase_T1SS"/>
</dbReference>
<accession>A0A0A1YDZ1</accession>
<feature type="transmembrane region" description="Helical" evidence="10">
    <location>
        <begin position="277"/>
        <end position="301"/>
    </location>
</feature>
<evidence type="ECO:0000256" key="2">
    <source>
        <dbReference type="ARBA" id="ARBA00022448"/>
    </source>
</evidence>
<dbReference type="InterPro" id="IPR036640">
    <property type="entry name" value="ABC1_TM_sf"/>
</dbReference>
<evidence type="ECO:0000256" key="3">
    <source>
        <dbReference type="ARBA" id="ARBA00022475"/>
    </source>
</evidence>
<dbReference type="SUPFAM" id="SSF52540">
    <property type="entry name" value="P-loop containing nucleoside triphosphate hydrolases"/>
    <property type="match status" value="1"/>
</dbReference>
<dbReference type="SMART" id="SM00382">
    <property type="entry name" value="AAA"/>
    <property type="match status" value="1"/>
</dbReference>
<dbReference type="InterPro" id="IPR005074">
    <property type="entry name" value="Peptidase_C39"/>
</dbReference>
<dbReference type="GO" id="GO:0016887">
    <property type="term" value="F:ATP hydrolysis activity"/>
    <property type="evidence" value="ECO:0007669"/>
    <property type="project" value="InterPro"/>
</dbReference>
<dbReference type="GO" id="GO:0005524">
    <property type="term" value="F:ATP binding"/>
    <property type="evidence" value="ECO:0007669"/>
    <property type="project" value="UniProtKB-KW"/>
</dbReference>
<dbReference type="InterPro" id="IPR003593">
    <property type="entry name" value="AAA+_ATPase"/>
</dbReference>
<dbReference type="PROSITE" id="PS50929">
    <property type="entry name" value="ABC_TM1F"/>
    <property type="match status" value="1"/>
</dbReference>
<evidence type="ECO:0000259" key="12">
    <source>
        <dbReference type="PROSITE" id="PS50929"/>
    </source>
</evidence>
<dbReference type="GO" id="GO:0008233">
    <property type="term" value="F:peptidase activity"/>
    <property type="evidence" value="ECO:0007669"/>
    <property type="project" value="InterPro"/>
</dbReference>
<evidence type="ECO:0000313" key="15">
    <source>
        <dbReference type="Proteomes" id="UP000030063"/>
    </source>
</evidence>
<protein>
    <submittedName>
        <fullName evidence="14">ABC transporter</fullName>
    </submittedName>
</protein>
<dbReference type="PROSITE" id="PS50893">
    <property type="entry name" value="ABC_TRANSPORTER_2"/>
    <property type="match status" value="1"/>
</dbReference>
<dbReference type="InterPro" id="IPR017871">
    <property type="entry name" value="ABC_transporter-like_CS"/>
</dbReference>
<organism evidence="14 15">
    <name type="scientific">Pseudomonas taeanensis MS-3</name>
    <dbReference type="NCBI Taxonomy" id="1395571"/>
    <lineage>
        <taxon>Bacteria</taxon>
        <taxon>Pseudomonadati</taxon>
        <taxon>Pseudomonadota</taxon>
        <taxon>Gammaproteobacteria</taxon>
        <taxon>Pseudomonadales</taxon>
        <taxon>Pseudomonadaceae</taxon>
        <taxon>Pseudomonas</taxon>
    </lineage>
</organism>
<dbReference type="InterPro" id="IPR039421">
    <property type="entry name" value="Type_1_exporter"/>
</dbReference>
<dbReference type="SUPFAM" id="SSF90123">
    <property type="entry name" value="ABC transporter transmembrane region"/>
    <property type="match status" value="1"/>
</dbReference>
<keyword evidence="15" id="KW-1185">Reference proteome</keyword>
<evidence type="ECO:0000256" key="5">
    <source>
        <dbReference type="ARBA" id="ARBA00022741"/>
    </source>
</evidence>
<evidence type="ECO:0000256" key="6">
    <source>
        <dbReference type="ARBA" id="ARBA00022801"/>
    </source>
</evidence>
<evidence type="ECO:0000313" key="14">
    <source>
        <dbReference type="EMBL" id="KFX67825.1"/>
    </source>
</evidence>
<dbReference type="PROSITE" id="PS00211">
    <property type="entry name" value="ABC_TRANSPORTER_1"/>
    <property type="match status" value="1"/>
</dbReference>
<reference evidence="14 15" key="1">
    <citation type="journal article" date="2014" name="Genome Announc.">
        <title>Draft Genome Sequence of Petroleum Oil-Degrading Marine Bacterium Pseudomonas taeanensis Strain MS-3, Isolated from a Crude Oil-Contaminated Seashore.</title>
        <authorList>
            <person name="Lee S.Y."/>
            <person name="Kim S.H."/>
            <person name="Lee D.G."/>
            <person name="Shin S."/>
            <person name="Yun S.H."/>
            <person name="Choi C.W."/>
            <person name="Chung Y.H."/>
            <person name="Choi J.S."/>
            <person name="Kahng H.Y."/>
            <person name="Kim S.I."/>
        </authorList>
    </citation>
    <scope>NUCLEOTIDE SEQUENCE [LARGE SCALE GENOMIC DNA]</scope>
    <source>
        <strain evidence="14 15">MS-3</strain>
    </source>
</reference>
<keyword evidence="6" id="KW-0378">Hydrolase</keyword>
<dbReference type="Proteomes" id="UP000030063">
    <property type="component" value="Unassembled WGS sequence"/>
</dbReference>
<dbReference type="CDD" id="cd18587">
    <property type="entry name" value="ABC_6TM_LapB_like"/>
    <property type="match status" value="1"/>
</dbReference>
<dbReference type="GO" id="GO:0005886">
    <property type="term" value="C:plasma membrane"/>
    <property type="evidence" value="ECO:0007669"/>
    <property type="project" value="UniProtKB-SubCell"/>
</dbReference>
<dbReference type="Pfam" id="PF00664">
    <property type="entry name" value="ABC_membrane"/>
    <property type="match status" value="1"/>
</dbReference>
<feature type="domain" description="ABC transmembrane type-1" evidence="12">
    <location>
        <begin position="171"/>
        <end position="449"/>
    </location>
</feature>
<evidence type="ECO:0000259" key="13">
    <source>
        <dbReference type="PROSITE" id="PS50990"/>
    </source>
</evidence>
<dbReference type="EMBL" id="AWSQ01000009">
    <property type="protein sequence ID" value="KFX67825.1"/>
    <property type="molecule type" value="Genomic_DNA"/>
</dbReference>
<dbReference type="PANTHER" id="PTHR43394">
    <property type="entry name" value="ATP-DEPENDENT PERMEASE MDL1, MITOCHONDRIAL"/>
    <property type="match status" value="1"/>
</dbReference>
<feature type="transmembrane region" description="Helical" evidence="10">
    <location>
        <begin position="307"/>
        <end position="324"/>
    </location>
</feature>
<dbReference type="AlphaFoldDB" id="A0A0A1YDZ1"/>
<feature type="domain" description="ABC transporter" evidence="11">
    <location>
        <begin position="483"/>
        <end position="718"/>
    </location>
</feature>
<name>A0A0A1YDZ1_9PSED</name>
<keyword evidence="7" id="KW-0067">ATP-binding</keyword>
<proteinExistence type="predicted"/>
<gene>
    <name evidence="14" type="ORF">TMS3_0121705</name>
</gene>
<keyword evidence="9 10" id="KW-0472">Membrane</keyword>
<keyword evidence="4 10" id="KW-0812">Transmembrane</keyword>
<dbReference type="GO" id="GO:0015421">
    <property type="term" value="F:ABC-type oligopeptide transporter activity"/>
    <property type="evidence" value="ECO:0007669"/>
    <property type="project" value="TreeGrafter"/>
</dbReference>
<feature type="transmembrane region" description="Helical" evidence="10">
    <location>
        <begin position="171"/>
        <end position="193"/>
    </location>
</feature>
<keyword evidence="2" id="KW-0813">Transport</keyword>
<dbReference type="InterPro" id="IPR011527">
    <property type="entry name" value="ABC1_TM_dom"/>
</dbReference>
<evidence type="ECO:0000256" key="8">
    <source>
        <dbReference type="ARBA" id="ARBA00022989"/>
    </source>
</evidence>
<dbReference type="PROSITE" id="PS50990">
    <property type="entry name" value="PEPTIDASE_C39"/>
    <property type="match status" value="1"/>
</dbReference>
<dbReference type="eggNOG" id="COG2274">
    <property type="taxonomic scope" value="Bacteria"/>
</dbReference>
<dbReference type="Gene3D" id="1.20.1560.10">
    <property type="entry name" value="ABC transporter type 1, transmembrane domain"/>
    <property type="match status" value="1"/>
</dbReference>
<evidence type="ECO:0000259" key="11">
    <source>
        <dbReference type="PROSITE" id="PS50893"/>
    </source>
</evidence>
<feature type="transmembrane region" description="Helical" evidence="10">
    <location>
        <begin position="405"/>
        <end position="430"/>
    </location>
</feature>
<dbReference type="Gene3D" id="3.40.50.300">
    <property type="entry name" value="P-loop containing nucleotide triphosphate hydrolases"/>
    <property type="match status" value="1"/>
</dbReference>
<feature type="domain" description="Peptidase C39" evidence="13">
    <location>
        <begin position="14"/>
        <end position="136"/>
    </location>
</feature>